<dbReference type="GO" id="GO:0030170">
    <property type="term" value="F:pyridoxal phosphate binding"/>
    <property type="evidence" value="ECO:0007669"/>
    <property type="project" value="InterPro"/>
</dbReference>
<feature type="non-terminal residue" evidence="2">
    <location>
        <position position="230"/>
    </location>
</feature>
<dbReference type="Pfam" id="PF00202">
    <property type="entry name" value="Aminotran_3"/>
    <property type="match status" value="1"/>
</dbReference>
<sequence>LCLSDYLFLSYGDIRALMGALRSSTDRMVHSVEDLPKIGDRNLFSPFIAKGELAESFGATGMEYFNTFGGNPVSCAIANAVLDVIENEKLLDNAKKVGAYILGEFARLKKNHKLIGDIRGQGMFLGLDLVKNRETREPATAEAAYINKRLKENFVLLSADGPYRNVLKFKSPMVFTIENAKELIKKLDEVMTDMEQAEILVSRATASSLNINGSTDKAANIQQQPMVNGH</sequence>
<name>A0AAV2S3G5_MEGNR</name>
<evidence type="ECO:0000313" key="2">
    <source>
        <dbReference type="EMBL" id="CAL4157192.1"/>
    </source>
</evidence>
<dbReference type="Proteomes" id="UP001497623">
    <property type="component" value="Unassembled WGS sequence"/>
</dbReference>
<comment type="similarity">
    <text evidence="1">Belongs to the class-III pyridoxal-phosphate-dependent aminotransferase family.</text>
</comment>
<protein>
    <submittedName>
        <fullName evidence="2">Uncharacterized protein</fullName>
    </submittedName>
</protein>
<organism evidence="2 3">
    <name type="scientific">Meganyctiphanes norvegica</name>
    <name type="common">Northern krill</name>
    <name type="synonym">Thysanopoda norvegica</name>
    <dbReference type="NCBI Taxonomy" id="48144"/>
    <lineage>
        <taxon>Eukaryota</taxon>
        <taxon>Metazoa</taxon>
        <taxon>Ecdysozoa</taxon>
        <taxon>Arthropoda</taxon>
        <taxon>Crustacea</taxon>
        <taxon>Multicrustacea</taxon>
        <taxon>Malacostraca</taxon>
        <taxon>Eumalacostraca</taxon>
        <taxon>Eucarida</taxon>
        <taxon>Euphausiacea</taxon>
        <taxon>Euphausiidae</taxon>
        <taxon>Meganyctiphanes</taxon>
    </lineage>
</organism>
<evidence type="ECO:0000313" key="3">
    <source>
        <dbReference type="Proteomes" id="UP001497623"/>
    </source>
</evidence>
<dbReference type="PANTHER" id="PTHR45688:SF13">
    <property type="entry name" value="ALANINE--GLYOXYLATE AMINOTRANSFERASE 2-LIKE"/>
    <property type="match status" value="1"/>
</dbReference>
<reference evidence="2 3" key="1">
    <citation type="submission" date="2024-05" db="EMBL/GenBank/DDBJ databases">
        <authorList>
            <person name="Wallberg A."/>
        </authorList>
    </citation>
    <scope>NUCLEOTIDE SEQUENCE [LARGE SCALE GENOMIC DNA]</scope>
</reference>
<dbReference type="AlphaFoldDB" id="A0AAV2S3G5"/>
<dbReference type="SUPFAM" id="SSF53383">
    <property type="entry name" value="PLP-dependent transferases"/>
    <property type="match status" value="1"/>
</dbReference>
<comment type="caution">
    <text evidence="2">The sequence shown here is derived from an EMBL/GenBank/DDBJ whole genome shotgun (WGS) entry which is preliminary data.</text>
</comment>
<dbReference type="Gene3D" id="3.90.1150.10">
    <property type="entry name" value="Aspartate Aminotransferase, domain 1"/>
    <property type="match status" value="1"/>
</dbReference>
<keyword evidence="3" id="KW-1185">Reference proteome</keyword>
<accession>A0AAV2S3G5</accession>
<gene>
    <name evidence="2" type="ORF">MNOR_LOCUS31831</name>
</gene>
<dbReference type="InterPro" id="IPR005814">
    <property type="entry name" value="Aminotrans_3"/>
</dbReference>
<dbReference type="GO" id="GO:0008483">
    <property type="term" value="F:transaminase activity"/>
    <property type="evidence" value="ECO:0007669"/>
    <property type="project" value="InterPro"/>
</dbReference>
<dbReference type="InterPro" id="IPR015422">
    <property type="entry name" value="PyrdxlP-dep_Trfase_small"/>
</dbReference>
<dbReference type="EMBL" id="CAXKWB010041924">
    <property type="protein sequence ID" value="CAL4157192.1"/>
    <property type="molecule type" value="Genomic_DNA"/>
</dbReference>
<proteinExistence type="inferred from homology"/>
<dbReference type="GO" id="GO:0005739">
    <property type="term" value="C:mitochondrion"/>
    <property type="evidence" value="ECO:0007669"/>
    <property type="project" value="TreeGrafter"/>
</dbReference>
<feature type="non-terminal residue" evidence="2">
    <location>
        <position position="1"/>
    </location>
</feature>
<dbReference type="PANTHER" id="PTHR45688">
    <property type="match status" value="1"/>
</dbReference>
<dbReference type="InterPro" id="IPR015424">
    <property type="entry name" value="PyrdxlP-dep_Trfase"/>
</dbReference>
<evidence type="ECO:0000256" key="1">
    <source>
        <dbReference type="ARBA" id="ARBA00008954"/>
    </source>
</evidence>